<evidence type="ECO:0000256" key="5">
    <source>
        <dbReference type="ARBA" id="ARBA00022525"/>
    </source>
</evidence>
<evidence type="ECO:0000256" key="10">
    <source>
        <dbReference type="ARBA" id="ARBA00023326"/>
    </source>
</evidence>
<dbReference type="InterPro" id="IPR017853">
    <property type="entry name" value="GH"/>
</dbReference>
<keyword evidence="12" id="KW-1133">Transmembrane helix</keyword>
<comment type="subcellular location">
    <subcellularLocation>
        <location evidence="2">Secreted</location>
    </subcellularLocation>
</comment>
<dbReference type="PROSITE" id="PS01095">
    <property type="entry name" value="GH18_1"/>
    <property type="match status" value="1"/>
</dbReference>
<dbReference type="SMART" id="SM00636">
    <property type="entry name" value="Glyco_18"/>
    <property type="match status" value="1"/>
</dbReference>
<dbReference type="GO" id="GO:0008843">
    <property type="term" value="F:endochitinase activity"/>
    <property type="evidence" value="ECO:0007669"/>
    <property type="project" value="UniProtKB-EC"/>
</dbReference>
<dbReference type="PROSITE" id="PS51910">
    <property type="entry name" value="GH18_2"/>
    <property type="match status" value="1"/>
</dbReference>
<proteinExistence type="inferred from homology"/>
<dbReference type="Proteomes" id="UP000521872">
    <property type="component" value="Unassembled WGS sequence"/>
</dbReference>
<dbReference type="SUPFAM" id="SSF54556">
    <property type="entry name" value="Chitinase insertion domain"/>
    <property type="match status" value="1"/>
</dbReference>
<evidence type="ECO:0000256" key="9">
    <source>
        <dbReference type="ARBA" id="ARBA00023295"/>
    </source>
</evidence>
<keyword evidence="10" id="KW-0624">Polysaccharide degradation</keyword>
<dbReference type="Gene3D" id="3.10.50.10">
    <property type="match status" value="1"/>
</dbReference>
<dbReference type="GO" id="GO:0006032">
    <property type="term" value="P:chitin catabolic process"/>
    <property type="evidence" value="ECO:0007669"/>
    <property type="project" value="UniProtKB-KW"/>
</dbReference>
<dbReference type="CDD" id="cd06548">
    <property type="entry name" value="GH18_chitinase"/>
    <property type="match status" value="1"/>
</dbReference>
<evidence type="ECO:0000256" key="12">
    <source>
        <dbReference type="SAM" id="Phobius"/>
    </source>
</evidence>
<dbReference type="AlphaFoldDB" id="A0A8H4R0V1"/>
<dbReference type="InterPro" id="IPR001579">
    <property type="entry name" value="Glyco_hydro_18_chit_AS"/>
</dbReference>
<dbReference type="InterPro" id="IPR045340">
    <property type="entry name" value="DUF6533"/>
</dbReference>
<keyword evidence="7" id="KW-0146">Chitin degradation</keyword>
<keyword evidence="8" id="KW-0119">Carbohydrate metabolism</keyword>
<evidence type="ECO:0000256" key="8">
    <source>
        <dbReference type="ARBA" id="ARBA00023277"/>
    </source>
</evidence>
<comment type="catalytic activity">
    <reaction evidence="1">
        <text>Random endo-hydrolysis of N-acetyl-beta-D-glucosaminide (1-&gt;4)-beta-linkages in chitin and chitodextrins.</text>
        <dbReference type="EC" id="3.2.1.14"/>
    </reaction>
</comment>
<reference evidence="14 15" key="1">
    <citation type="submission" date="2019-12" db="EMBL/GenBank/DDBJ databases">
        <authorList>
            <person name="Floudas D."/>
            <person name="Bentzer J."/>
            <person name="Ahren D."/>
            <person name="Johansson T."/>
            <person name="Persson P."/>
            <person name="Tunlid A."/>
        </authorList>
    </citation>
    <scope>NUCLEOTIDE SEQUENCE [LARGE SCALE GENOMIC DNA]</scope>
    <source>
        <strain evidence="14 15">CBS 102.39</strain>
    </source>
</reference>
<gene>
    <name evidence="14" type="ORF">D9613_000683</name>
</gene>
<feature type="transmembrane region" description="Helical" evidence="12">
    <location>
        <begin position="154"/>
        <end position="173"/>
    </location>
</feature>
<evidence type="ECO:0000256" key="2">
    <source>
        <dbReference type="ARBA" id="ARBA00004613"/>
    </source>
</evidence>
<keyword evidence="12" id="KW-0472">Membrane</keyword>
<feature type="domain" description="GH18" evidence="13">
    <location>
        <begin position="296"/>
        <end position="668"/>
    </location>
</feature>
<dbReference type="GO" id="GO:0005576">
    <property type="term" value="C:extracellular region"/>
    <property type="evidence" value="ECO:0007669"/>
    <property type="project" value="UniProtKB-SubCell"/>
</dbReference>
<dbReference type="Pfam" id="PF20151">
    <property type="entry name" value="DUF6533"/>
    <property type="match status" value="1"/>
</dbReference>
<evidence type="ECO:0000313" key="14">
    <source>
        <dbReference type="EMBL" id="KAF4620319.1"/>
    </source>
</evidence>
<dbReference type="InterPro" id="IPR011583">
    <property type="entry name" value="Chitinase_II/V-like_cat"/>
</dbReference>
<dbReference type="FunFam" id="3.20.20.80:FF:000075">
    <property type="entry name" value="Sporulation-specific chitinase"/>
    <property type="match status" value="1"/>
</dbReference>
<name>A0A8H4R0V1_9AGAR</name>
<dbReference type="FunFam" id="3.10.50.10:FF:000005">
    <property type="entry name" value="Endochitinase B1"/>
    <property type="match status" value="1"/>
</dbReference>
<dbReference type="InterPro" id="IPR050314">
    <property type="entry name" value="Glycosyl_Hydrlase_18"/>
</dbReference>
<comment type="similarity">
    <text evidence="3">Belongs to the glycosyl hydrolase 18 family. Chitinase class V subfamily.</text>
</comment>
<evidence type="ECO:0000256" key="3">
    <source>
        <dbReference type="ARBA" id="ARBA00008682"/>
    </source>
</evidence>
<evidence type="ECO:0000256" key="7">
    <source>
        <dbReference type="ARBA" id="ARBA00023024"/>
    </source>
</evidence>
<dbReference type="EMBL" id="JAACJL010000015">
    <property type="protein sequence ID" value="KAF4620319.1"/>
    <property type="molecule type" value="Genomic_DNA"/>
</dbReference>
<feature type="transmembrane region" description="Helical" evidence="12">
    <location>
        <begin position="246"/>
        <end position="263"/>
    </location>
</feature>
<keyword evidence="15" id="KW-1185">Reference proteome</keyword>
<dbReference type="SUPFAM" id="SSF51445">
    <property type="entry name" value="(Trans)glycosidases"/>
    <property type="match status" value="1"/>
</dbReference>
<dbReference type="GO" id="GO:0000272">
    <property type="term" value="P:polysaccharide catabolic process"/>
    <property type="evidence" value="ECO:0007669"/>
    <property type="project" value="UniProtKB-KW"/>
</dbReference>
<evidence type="ECO:0000313" key="15">
    <source>
        <dbReference type="Proteomes" id="UP000521872"/>
    </source>
</evidence>
<keyword evidence="12" id="KW-0812">Transmembrane</keyword>
<evidence type="ECO:0000256" key="1">
    <source>
        <dbReference type="ARBA" id="ARBA00000822"/>
    </source>
</evidence>
<protein>
    <recommendedName>
        <fullName evidence="4">chitinase</fullName>
        <ecNumber evidence="4">3.2.1.14</ecNumber>
    </recommendedName>
</protein>
<accession>A0A8H4R0V1</accession>
<dbReference type="InterPro" id="IPR029070">
    <property type="entry name" value="Chitinase_insertion_sf"/>
</dbReference>
<keyword evidence="6 11" id="KW-0378">Hydrolase</keyword>
<dbReference type="PANTHER" id="PTHR11177:SF317">
    <property type="entry name" value="CHITINASE 12-RELATED"/>
    <property type="match status" value="1"/>
</dbReference>
<dbReference type="GO" id="GO:0008061">
    <property type="term" value="F:chitin binding"/>
    <property type="evidence" value="ECO:0007669"/>
    <property type="project" value="InterPro"/>
</dbReference>
<organism evidence="14 15">
    <name type="scientific">Agrocybe pediades</name>
    <dbReference type="NCBI Taxonomy" id="84607"/>
    <lineage>
        <taxon>Eukaryota</taxon>
        <taxon>Fungi</taxon>
        <taxon>Dikarya</taxon>
        <taxon>Basidiomycota</taxon>
        <taxon>Agaricomycotina</taxon>
        <taxon>Agaricomycetes</taxon>
        <taxon>Agaricomycetidae</taxon>
        <taxon>Agaricales</taxon>
        <taxon>Agaricineae</taxon>
        <taxon>Strophariaceae</taxon>
        <taxon>Agrocybe</taxon>
    </lineage>
</organism>
<keyword evidence="9 11" id="KW-0326">Glycosidase</keyword>
<evidence type="ECO:0000259" key="13">
    <source>
        <dbReference type="PROSITE" id="PS51910"/>
    </source>
</evidence>
<dbReference type="Pfam" id="PF00704">
    <property type="entry name" value="Glyco_hydro_18"/>
    <property type="match status" value="1"/>
</dbReference>
<sequence>MLDMCTLSLEDGYITRGLSPESRVPASLSIHFHDMPLPIPIAFAHLLGNYEFHTSNYVMLVYDHMLTFDEEVEKIWSQPFNLPTLLFYLNRYVTHLQYIVIQPFMKPPGQIQCMSLLYFRGCCSSSEFVKVSPLLAELTMILRVYALYLGSKKILYFLLFLLCGQVIASGWAVHNGMRVPQPAGFPGCVLTGKNSSFGKVPSSQVPLAIIFDKMAAALWGAPLVTDTCIFPPHHRKRDPYLTPRRALLAALLFLLALIFYKAGQYSVSRPEHTPQPPQEHIPDTDKPCKTMPCDGKYSVGYFVNWGIYGRKFPPSLIPVNDLTHILYAFANVKPDTGEVYLSDLWADQDIHYPGDSWNDVGNNLYGNFKAIYNLKKQNRHLKVLLSIGGWTYSPNFHPVVVNPALRAKFVESSVKLLEDYGLDGLDVDYEYPTNDAQAAGYVSLLKEMRAALDKHQAKKGSGCKFLLTIAAPCGPTNYNILRVAEMDASLDFWNLMAYDFSGSWDPVANHQANLYGGPLSASGAVDFFISKGVLRDKLVLGVPLYGRSFANTEGVGKSFSGVGQGTWEQGVYDYRVLPLPGSTVTNDSNAVASWSYDKTKKELISFDTEEVAKWKGQYIKRENLGGSMFWELSGDKGSYREGMEGGAGKEPQPGKSLVTIVKDAMGGLEKSNNWLSYTESKFDNMRKGMT</sequence>
<dbReference type="InterPro" id="IPR001223">
    <property type="entry name" value="Glyco_hydro18_cat"/>
</dbReference>
<dbReference type="Gene3D" id="3.20.20.80">
    <property type="entry name" value="Glycosidases"/>
    <property type="match status" value="1"/>
</dbReference>
<evidence type="ECO:0000256" key="11">
    <source>
        <dbReference type="RuleBase" id="RU000489"/>
    </source>
</evidence>
<evidence type="ECO:0000256" key="6">
    <source>
        <dbReference type="ARBA" id="ARBA00022801"/>
    </source>
</evidence>
<dbReference type="EC" id="3.2.1.14" evidence="4"/>
<dbReference type="PANTHER" id="PTHR11177">
    <property type="entry name" value="CHITINASE"/>
    <property type="match status" value="1"/>
</dbReference>
<keyword evidence="5" id="KW-0964">Secreted</keyword>
<comment type="caution">
    <text evidence="14">The sequence shown here is derived from an EMBL/GenBank/DDBJ whole genome shotgun (WGS) entry which is preliminary data.</text>
</comment>
<evidence type="ECO:0000256" key="4">
    <source>
        <dbReference type="ARBA" id="ARBA00012729"/>
    </source>
</evidence>